<reference evidence="2" key="1">
    <citation type="journal article" date="2019" name="Int. J. Syst. Evol. Microbiol.">
        <title>The Global Catalogue of Microorganisms (GCM) 10K type strain sequencing project: providing services to taxonomists for standard genome sequencing and annotation.</title>
        <authorList>
            <consortium name="The Broad Institute Genomics Platform"/>
            <consortium name="The Broad Institute Genome Sequencing Center for Infectious Disease"/>
            <person name="Wu L."/>
            <person name="Ma J."/>
        </authorList>
    </citation>
    <scope>NUCLEOTIDE SEQUENCE [LARGE SCALE GENOMIC DNA]</scope>
    <source>
        <strain evidence="2">CCUG 43117</strain>
    </source>
</reference>
<organism evidence="1 2">
    <name type="scientific">Bosea massiliensis</name>
    <dbReference type="NCBI Taxonomy" id="151419"/>
    <lineage>
        <taxon>Bacteria</taxon>
        <taxon>Pseudomonadati</taxon>
        <taxon>Pseudomonadota</taxon>
        <taxon>Alphaproteobacteria</taxon>
        <taxon>Hyphomicrobiales</taxon>
        <taxon>Boseaceae</taxon>
        <taxon>Bosea</taxon>
    </lineage>
</organism>
<dbReference type="Proteomes" id="UP001596060">
    <property type="component" value="Unassembled WGS sequence"/>
</dbReference>
<evidence type="ECO:0000313" key="2">
    <source>
        <dbReference type="Proteomes" id="UP001596060"/>
    </source>
</evidence>
<dbReference type="EMBL" id="JBHSLU010000079">
    <property type="protein sequence ID" value="MFC5507960.1"/>
    <property type="molecule type" value="Genomic_DNA"/>
</dbReference>
<comment type="caution">
    <text evidence="1">The sequence shown here is derived from an EMBL/GenBank/DDBJ whole genome shotgun (WGS) entry which is preliminary data.</text>
</comment>
<accession>A0ABW0P698</accession>
<proteinExistence type="predicted"/>
<keyword evidence="2" id="KW-1185">Reference proteome</keyword>
<name>A0ABW0P698_9HYPH</name>
<sequence>MIVPSMTGMARLGSAVLRDCGEVRWVPVSVEFGLDPPRSRGVVMLMFVAFKHSAVLVIRLGQ</sequence>
<gene>
    <name evidence="1" type="ORF">ACFPN9_22215</name>
</gene>
<protein>
    <submittedName>
        <fullName evidence="1">Uncharacterized protein</fullName>
    </submittedName>
</protein>
<dbReference type="RefSeq" id="WP_067254251.1">
    <property type="nucleotide sequence ID" value="NZ_JBHSLU010000079.1"/>
</dbReference>
<evidence type="ECO:0000313" key="1">
    <source>
        <dbReference type="EMBL" id="MFC5507960.1"/>
    </source>
</evidence>